<dbReference type="InterPro" id="IPR030395">
    <property type="entry name" value="GP_PDE_dom"/>
</dbReference>
<dbReference type="InterPro" id="IPR017946">
    <property type="entry name" value="PLC-like_Pdiesterase_TIM-brl"/>
</dbReference>
<organism evidence="3 4">
    <name type="scientific">Mucilaginibacter pineti</name>
    <dbReference type="NCBI Taxonomy" id="1391627"/>
    <lineage>
        <taxon>Bacteria</taxon>
        <taxon>Pseudomonadati</taxon>
        <taxon>Bacteroidota</taxon>
        <taxon>Sphingobacteriia</taxon>
        <taxon>Sphingobacteriales</taxon>
        <taxon>Sphingobacteriaceae</taxon>
        <taxon>Mucilaginibacter</taxon>
    </lineage>
</organism>
<dbReference type="RefSeq" id="WP_091146364.1">
    <property type="nucleotide sequence ID" value="NZ_FNAI01000002.1"/>
</dbReference>
<reference evidence="3 4" key="1">
    <citation type="submission" date="2016-10" db="EMBL/GenBank/DDBJ databases">
        <authorList>
            <person name="de Groot N.N."/>
        </authorList>
    </citation>
    <scope>NUCLEOTIDE SEQUENCE [LARGE SCALE GENOMIC DNA]</scope>
    <source>
        <strain evidence="3 4">47C3B</strain>
    </source>
</reference>
<feature type="domain" description="GP-PDE" evidence="2">
    <location>
        <begin position="31"/>
        <end position="286"/>
    </location>
</feature>
<accession>A0A1G6X5Z8</accession>
<dbReference type="Pfam" id="PF03009">
    <property type="entry name" value="GDPD"/>
    <property type="match status" value="1"/>
</dbReference>
<dbReference type="GO" id="GO:0070291">
    <property type="term" value="P:N-acylethanolamine metabolic process"/>
    <property type="evidence" value="ECO:0007669"/>
    <property type="project" value="TreeGrafter"/>
</dbReference>
<dbReference type="CDD" id="cd08566">
    <property type="entry name" value="GDPD_AtGDE_like"/>
    <property type="match status" value="1"/>
</dbReference>
<protein>
    <submittedName>
        <fullName evidence="3">Glycerophosphoryl diester phosphodiesterase</fullName>
    </submittedName>
</protein>
<keyword evidence="1" id="KW-0732">Signal</keyword>
<evidence type="ECO:0000256" key="1">
    <source>
        <dbReference type="SAM" id="SignalP"/>
    </source>
</evidence>
<proteinExistence type="predicted"/>
<evidence type="ECO:0000259" key="2">
    <source>
        <dbReference type="PROSITE" id="PS51704"/>
    </source>
</evidence>
<dbReference type="PANTHER" id="PTHR46320:SF1">
    <property type="entry name" value="GLYCEROPHOSPHODIESTER PHOSPHODIESTERASE 1"/>
    <property type="match status" value="1"/>
</dbReference>
<dbReference type="STRING" id="1391627.SAMN05216464_102412"/>
<dbReference type="EMBL" id="FNAI01000002">
    <property type="protein sequence ID" value="SDD73542.1"/>
    <property type="molecule type" value="Genomic_DNA"/>
</dbReference>
<dbReference type="OrthoDB" id="384721at2"/>
<feature type="chain" id="PRO_5011466293" evidence="1">
    <location>
        <begin position="22"/>
        <end position="293"/>
    </location>
</feature>
<evidence type="ECO:0000313" key="4">
    <source>
        <dbReference type="Proteomes" id="UP000199072"/>
    </source>
</evidence>
<feature type="signal peptide" evidence="1">
    <location>
        <begin position="1"/>
        <end position="21"/>
    </location>
</feature>
<dbReference type="SUPFAM" id="SSF51695">
    <property type="entry name" value="PLC-like phosphodiesterases"/>
    <property type="match status" value="1"/>
</dbReference>
<name>A0A1G6X5Z8_9SPHI</name>
<dbReference type="PROSITE" id="PS51704">
    <property type="entry name" value="GP_PDE"/>
    <property type="match status" value="1"/>
</dbReference>
<dbReference type="Proteomes" id="UP000199072">
    <property type="component" value="Unassembled WGS sequence"/>
</dbReference>
<dbReference type="GO" id="GO:0006580">
    <property type="term" value="P:ethanolamine metabolic process"/>
    <property type="evidence" value="ECO:0007669"/>
    <property type="project" value="TreeGrafter"/>
</dbReference>
<sequence length="293" mass="33672">MKHYLKLIAIILFPFYTAAYSQNKNLPASKILVTAHRGDWRNAPENSLLAFKFAADMGVDIVELDLKKTRDGEIVIMHDDNIDRTCNGKGRPSDYTLQELRTFRLTNALGRVTNSPIPTLREVMLALKDRPVKVNLDKSFDFFSEAYNILNETGTLKQAIFKSDAPYQVLKSRYPQLLSAIIYMPVINLDKPDAKTIIADYLKNMKPYAFEFIFSRDTSALLYHNEFIRKTGVLIWVNSLWASLNGGHDDDMAVEENNKKDSWDWIVARGATILQTDRPLLMLQYLKKKHLHQ</sequence>
<dbReference type="GO" id="GO:0008889">
    <property type="term" value="F:glycerophosphodiester phosphodiesterase activity"/>
    <property type="evidence" value="ECO:0007669"/>
    <property type="project" value="TreeGrafter"/>
</dbReference>
<dbReference type="Pfam" id="PF16387">
    <property type="entry name" value="DUF4996"/>
    <property type="match status" value="1"/>
</dbReference>
<dbReference type="PANTHER" id="PTHR46320">
    <property type="entry name" value="GLYCEROPHOSPHODIESTER PHOSPHODIESTERASE 1"/>
    <property type="match status" value="1"/>
</dbReference>
<dbReference type="GO" id="GO:0006644">
    <property type="term" value="P:phospholipid metabolic process"/>
    <property type="evidence" value="ECO:0007669"/>
    <property type="project" value="TreeGrafter"/>
</dbReference>
<dbReference type="AlphaFoldDB" id="A0A1G6X5Z8"/>
<gene>
    <name evidence="3" type="ORF">SAMN05216464_102412</name>
</gene>
<dbReference type="Gene3D" id="3.20.20.190">
    <property type="entry name" value="Phosphatidylinositol (PI) phosphodiesterase"/>
    <property type="match status" value="1"/>
</dbReference>
<dbReference type="InterPro" id="IPR032160">
    <property type="entry name" value="DUF4996"/>
</dbReference>
<keyword evidence="4" id="KW-1185">Reference proteome</keyword>
<evidence type="ECO:0000313" key="3">
    <source>
        <dbReference type="EMBL" id="SDD73542.1"/>
    </source>
</evidence>
<dbReference type="GO" id="GO:0005886">
    <property type="term" value="C:plasma membrane"/>
    <property type="evidence" value="ECO:0007669"/>
    <property type="project" value="TreeGrafter"/>
</dbReference>